<comment type="function">
    <text evidence="6">Controls stomatal patterning.</text>
</comment>
<evidence type="ECO:0000313" key="8">
    <source>
        <dbReference type="Proteomes" id="UP000026962"/>
    </source>
</evidence>
<evidence type="ECO:0000256" key="4">
    <source>
        <dbReference type="ARBA" id="ARBA00022729"/>
    </source>
</evidence>
<dbReference type="Proteomes" id="UP000026962">
    <property type="component" value="Chromosome 5"/>
</dbReference>
<dbReference type="OMA" id="NRPGRWI"/>
<dbReference type="GO" id="GO:0010052">
    <property type="term" value="P:guard cell differentiation"/>
    <property type="evidence" value="ECO:0007669"/>
    <property type="project" value="UniProtKB-UniRule"/>
</dbReference>
<dbReference type="PANTHER" id="PTHR33109:SF4">
    <property type="entry name" value="EPIDERMAL PATTERNING FACTOR-LIKE PROTEIN 6"/>
    <property type="match status" value="1"/>
</dbReference>
<feature type="signal peptide" evidence="6">
    <location>
        <begin position="1"/>
        <end position="33"/>
    </location>
</feature>
<keyword evidence="6" id="KW-0217">Developmental protein</keyword>
<keyword evidence="8" id="KW-1185">Reference proteome</keyword>
<evidence type="ECO:0000256" key="5">
    <source>
        <dbReference type="ARBA" id="ARBA00023157"/>
    </source>
</evidence>
<comment type="similarity">
    <text evidence="2 6">Belongs to the plant cysteine rich small secretory peptide family. Epidermal patterning factor subfamily.</text>
</comment>
<keyword evidence="5" id="KW-1015">Disulfide bond</keyword>
<dbReference type="AlphaFoldDB" id="A0A0E0L3T0"/>
<evidence type="ECO:0000256" key="6">
    <source>
        <dbReference type="RuleBase" id="RU367102"/>
    </source>
</evidence>
<keyword evidence="4 6" id="KW-0732">Signal</keyword>
<sequence length="148" mass="15594">MPTCGMGSSRRPKRWSGGSKLAIACLAAVAVTSLHLCCRSGCFIAACGGAGRDNDVRRYSDHFGRLEGAGAHSGDLLEGGGDHHHDVGLGRRLLSGGPGSHPPRCTSKCGSCSPCSPVHVSVPPGVLVTTEYYPEAWRCKCRNRLYMP</sequence>
<evidence type="ECO:0000313" key="7">
    <source>
        <dbReference type="EnsemblPlants" id="OPUNC05G17860.1"/>
    </source>
</evidence>
<dbReference type="EnsemblPlants" id="OPUNC05G17860.1">
    <property type="protein sequence ID" value="OPUNC05G17860.1"/>
    <property type="gene ID" value="OPUNC05G17860"/>
</dbReference>
<dbReference type="PANTHER" id="PTHR33109">
    <property type="entry name" value="EPIDERMAL PATTERNING FACTOR-LIKE PROTEIN 4"/>
    <property type="match status" value="1"/>
</dbReference>
<feature type="chain" id="PRO_5027156441" description="Epidermal patterning factor-like protein" evidence="6">
    <location>
        <begin position="34"/>
        <end position="148"/>
    </location>
</feature>
<evidence type="ECO:0000256" key="1">
    <source>
        <dbReference type="ARBA" id="ARBA00004613"/>
    </source>
</evidence>
<dbReference type="GO" id="GO:0005576">
    <property type="term" value="C:extracellular region"/>
    <property type="evidence" value="ECO:0007669"/>
    <property type="project" value="UniProtKB-SubCell"/>
</dbReference>
<comment type="subcellular location">
    <subcellularLocation>
        <location evidence="1 6">Secreted</location>
    </subcellularLocation>
</comment>
<protein>
    <recommendedName>
        <fullName evidence="6">Epidermal patterning factor-like protein</fullName>
    </recommendedName>
</protein>
<keyword evidence="3 6" id="KW-0964">Secreted</keyword>
<proteinExistence type="inferred from homology"/>
<dbReference type="InterPro" id="IPR039455">
    <property type="entry name" value="EPFL"/>
</dbReference>
<dbReference type="eggNOG" id="ENOG502S3PD">
    <property type="taxonomic scope" value="Eukaryota"/>
</dbReference>
<name>A0A0E0L3T0_ORYPU</name>
<accession>A0A0E0L3T0</accession>
<dbReference type="HOGENOM" id="CLU_135272_3_1_1"/>
<evidence type="ECO:0000256" key="2">
    <source>
        <dbReference type="ARBA" id="ARBA00008127"/>
    </source>
</evidence>
<reference evidence="7" key="1">
    <citation type="submission" date="2015-04" db="UniProtKB">
        <authorList>
            <consortium name="EnsemblPlants"/>
        </authorList>
    </citation>
    <scope>IDENTIFICATION</scope>
</reference>
<organism evidence="7">
    <name type="scientific">Oryza punctata</name>
    <name type="common">Red rice</name>
    <dbReference type="NCBI Taxonomy" id="4537"/>
    <lineage>
        <taxon>Eukaryota</taxon>
        <taxon>Viridiplantae</taxon>
        <taxon>Streptophyta</taxon>
        <taxon>Embryophyta</taxon>
        <taxon>Tracheophyta</taxon>
        <taxon>Spermatophyta</taxon>
        <taxon>Magnoliopsida</taxon>
        <taxon>Liliopsida</taxon>
        <taxon>Poales</taxon>
        <taxon>Poaceae</taxon>
        <taxon>BOP clade</taxon>
        <taxon>Oryzoideae</taxon>
        <taxon>Oryzeae</taxon>
        <taxon>Oryzinae</taxon>
        <taxon>Oryza</taxon>
    </lineage>
</organism>
<evidence type="ECO:0000256" key="3">
    <source>
        <dbReference type="ARBA" id="ARBA00022525"/>
    </source>
</evidence>
<dbReference type="Gramene" id="OPUNC05G17860.1">
    <property type="protein sequence ID" value="OPUNC05G17860.1"/>
    <property type="gene ID" value="OPUNC05G17860"/>
</dbReference>
<reference evidence="7" key="2">
    <citation type="submission" date="2018-05" db="EMBL/GenBank/DDBJ databases">
        <title>OpunRS2 (Oryza punctata Reference Sequence Version 2).</title>
        <authorList>
            <person name="Zhang J."/>
            <person name="Kudrna D."/>
            <person name="Lee S."/>
            <person name="Talag J."/>
            <person name="Welchert J."/>
            <person name="Wing R.A."/>
        </authorList>
    </citation>
    <scope>NUCLEOTIDE SEQUENCE [LARGE SCALE GENOMIC DNA]</scope>
</reference>
<dbReference type="STRING" id="4537.A0A0E0L3T0"/>
<dbReference type="Pfam" id="PF17181">
    <property type="entry name" value="EPF"/>
    <property type="match status" value="1"/>
</dbReference>